<evidence type="ECO:0000256" key="7">
    <source>
        <dbReference type="SAM" id="MobiDB-lite"/>
    </source>
</evidence>
<evidence type="ECO:0000256" key="6">
    <source>
        <dbReference type="ARBA" id="ARBA00023136"/>
    </source>
</evidence>
<dbReference type="InterPro" id="IPR003663">
    <property type="entry name" value="Sugar/inositol_transpt"/>
</dbReference>
<feature type="transmembrane region" description="Helical" evidence="8">
    <location>
        <begin position="86"/>
        <end position="104"/>
    </location>
</feature>
<dbReference type="OrthoDB" id="6612291at2759"/>
<feature type="transmembrane region" description="Helical" evidence="8">
    <location>
        <begin position="178"/>
        <end position="200"/>
    </location>
</feature>
<keyword evidence="4 8" id="KW-0812">Transmembrane</keyword>
<feature type="transmembrane region" description="Helical" evidence="8">
    <location>
        <begin position="436"/>
        <end position="455"/>
    </location>
</feature>
<proteinExistence type="inferred from homology"/>
<protein>
    <submittedName>
        <fullName evidence="10">High-affinity glucose transporter</fullName>
    </submittedName>
</protein>
<feature type="transmembrane region" description="Helical" evidence="8">
    <location>
        <begin position="366"/>
        <end position="384"/>
    </location>
</feature>
<evidence type="ECO:0000256" key="8">
    <source>
        <dbReference type="SAM" id="Phobius"/>
    </source>
</evidence>
<dbReference type="PRINTS" id="PR00171">
    <property type="entry name" value="SUGRTRNSPORT"/>
</dbReference>
<dbReference type="InterPro" id="IPR036259">
    <property type="entry name" value="MFS_trans_sf"/>
</dbReference>
<dbReference type="InterPro" id="IPR050360">
    <property type="entry name" value="MFS_Sugar_Transporters"/>
</dbReference>
<feature type="compositionally biased region" description="Basic and acidic residues" evidence="7">
    <location>
        <begin position="505"/>
        <end position="519"/>
    </location>
</feature>
<dbReference type="EMBL" id="NKHZ01000081">
    <property type="protein sequence ID" value="PNS14865.1"/>
    <property type="molecule type" value="Genomic_DNA"/>
</dbReference>
<name>A0A2K1QI73_9PEZI</name>
<gene>
    <name evidence="10" type="ORF">CAC42_2094</name>
</gene>
<evidence type="ECO:0000313" key="11">
    <source>
        <dbReference type="Proteomes" id="UP000243797"/>
    </source>
</evidence>
<comment type="subcellular location">
    <subcellularLocation>
        <location evidence="1">Membrane</location>
        <topology evidence="1">Multi-pass membrane protein</topology>
    </subcellularLocation>
</comment>
<feature type="transmembrane region" description="Helical" evidence="8">
    <location>
        <begin position="307"/>
        <end position="328"/>
    </location>
</feature>
<comment type="similarity">
    <text evidence="2">Belongs to the major facilitator superfamily. Sugar transporter (TC 2.A.1.1) family.</text>
</comment>
<evidence type="ECO:0000313" key="10">
    <source>
        <dbReference type="EMBL" id="PNS14865.1"/>
    </source>
</evidence>
<dbReference type="AlphaFoldDB" id="A0A2K1QI73"/>
<keyword evidence="10" id="KW-0762">Sugar transport</keyword>
<feature type="region of interest" description="Disordered" evidence="7">
    <location>
        <begin position="495"/>
        <end position="519"/>
    </location>
</feature>
<dbReference type="SUPFAM" id="SSF103473">
    <property type="entry name" value="MFS general substrate transporter"/>
    <property type="match status" value="1"/>
</dbReference>
<dbReference type="PROSITE" id="PS50850">
    <property type="entry name" value="MFS"/>
    <property type="match status" value="1"/>
</dbReference>
<feature type="domain" description="Major facilitator superfamily (MFS) profile" evidence="9">
    <location>
        <begin position="18"/>
        <end position="458"/>
    </location>
</feature>
<dbReference type="GO" id="GO:0005351">
    <property type="term" value="F:carbohydrate:proton symporter activity"/>
    <property type="evidence" value="ECO:0007669"/>
    <property type="project" value="TreeGrafter"/>
</dbReference>
<reference evidence="10 11" key="1">
    <citation type="submission" date="2017-06" db="EMBL/GenBank/DDBJ databases">
        <title>Draft genome sequence of a variant of Elsinoe murrayae.</title>
        <authorList>
            <person name="Cheng Q."/>
        </authorList>
    </citation>
    <scope>NUCLEOTIDE SEQUENCE [LARGE SCALE GENOMIC DNA]</scope>
    <source>
        <strain evidence="10 11">CQ-2017a</strain>
    </source>
</reference>
<keyword evidence="3" id="KW-0813">Transport</keyword>
<dbReference type="GO" id="GO:0016020">
    <property type="term" value="C:membrane"/>
    <property type="evidence" value="ECO:0007669"/>
    <property type="project" value="UniProtKB-SubCell"/>
</dbReference>
<evidence type="ECO:0000256" key="5">
    <source>
        <dbReference type="ARBA" id="ARBA00022989"/>
    </source>
</evidence>
<feature type="transmembrane region" description="Helical" evidence="8">
    <location>
        <begin position="269"/>
        <end position="295"/>
    </location>
</feature>
<dbReference type="PROSITE" id="PS00217">
    <property type="entry name" value="SUGAR_TRANSPORT_2"/>
    <property type="match status" value="1"/>
</dbReference>
<feature type="transmembrane region" description="Helical" evidence="8">
    <location>
        <begin position="110"/>
        <end position="133"/>
    </location>
</feature>
<dbReference type="InParanoid" id="A0A2K1QI73"/>
<evidence type="ECO:0000256" key="3">
    <source>
        <dbReference type="ARBA" id="ARBA00022448"/>
    </source>
</evidence>
<keyword evidence="11" id="KW-1185">Reference proteome</keyword>
<feature type="transmembrane region" description="Helical" evidence="8">
    <location>
        <begin position="145"/>
        <end position="166"/>
    </location>
</feature>
<feature type="transmembrane region" description="Helical" evidence="8">
    <location>
        <begin position="335"/>
        <end position="354"/>
    </location>
</feature>
<dbReference type="PANTHER" id="PTHR48022:SF14">
    <property type="entry name" value="MAJOR FACILITATOR SUPERFAMILY (MFS) PROFILE DOMAIN-CONTAINING PROTEIN-RELATED"/>
    <property type="match status" value="1"/>
</dbReference>
<dbReference type="InterPro" id="IPR020846">
    <property type="entry name" value="MFS_dom"/>
</dbReference>
<evidence type="ECO:0000256" key="4">
    <source>
        <dbReference type="ARBA" id="ARBA00022692"/>
    </source>
</evidence>
<keyword evidence="6 8" id="KW-0472">Membrane</keyword>
<dbReference type="Proteomes" id="UP000243797">
    <property type="component" value="Unassembled WGS sequence"/>
</dbReference>
<accession>A0A2K1QI73</accession>
<dbReference type="Pfam" id="PF00083">
    <property type="entry name" value="Sugar_tr"/>
    <property type="match status" value="1"/>
</dbReference>
<feature type="transmembrane region" description="Helical" evidence="8">
    <location>
        <begin position="20"/>
        <end position="41"/>
    </location>
</feature>
<dbReference type="PANTHER" id="PTHR48022">
    <property type="entry name" value="PLASTIDIC GLUCOSE TRANSPORTER 4"/>
    <property type="match status" value="1"/>
</dbReference>
<feature type="transmembrane region" description="Helical" evidence="8">
    <location>
        <begin position="53"/>
        <end position="74"/>
    </location>
</feature>
<feature type="transmembrane region" description="Helical" evidence="8">
    <location>
        <begin position="405"/>
        <end position="424"/>
    </location>
</feature>
<comment type="caution">
    <text evidence="10">The sequence shown here is derived from an EMBL/GenBank/DDBJ whole genome shotgun (WGS) entry which is preliminary data.</text>
</comment>
<organism evidence="10 11">
    <name type="scientific">Sphaceloma murrayae</name>
    <dbReference type="NCBI Taxonomy" id="2082308"/>
    <lineage>
        <taxon>Eukaryota</taxon>
        <taxon>Fungi</taxon>
        <taxon>Dikarya</taxon>
        <taxon>Ascomycota</taxon>
        <taxon>Pezizomycotina</taxon>
        <taxon>Dothideomycetes</taxon>
        <taxon>Dothideomycetidae</taxon>
        <taxon>Myriangiales</taxon>
        <taxon>Elsinoaceae</taxon>
        <taxon>Sphaceloma</taxon>
    </lineage>
</organism>
<dbReference type="Gene3D" id="1.20.1250.20">
    <property type="entry name" value="MFS general substrate transporter like domains"/>
    <property type="match status" value="1"/>
</dbReference>
<keyword evidence="5 8" id="KW-1133">Transmembrane helix</keyword>
<evidence type="ECO:0000256" key="2">
    <source>
        <dbReference type="ARBA" id="ARBA00010992"/>
    </source>
</evidence>
<evidence type="ECO:0000259" key="9">
    <source>
        <dbReference type="PROSITE" id="PS50850"/>
    </source>
</evidence>
<dbReference type="InterPro" id="IPR005829">
    <property type="entry name" value="Sugar_transporter_CS"/>
</dbReference>
<evidence type="ECO:0000256" key="1">
    <source>
        <dbReference type="ARBA" id="ARBA00004141"/>
    </source>
</evidence>
<sequence length="519" mass="57517">MGWYERMVVPEDRRSVKLLLGTVLATSYNGYDAGVIVAIIADQQFIEYYKIDATRSGLFAIIPWATTAVSYLYFGPVLASWLGRLWALRIAIGIMFIGVVVQVVPNTFGVLILGRLITGLGFGIVYISSNLYISECSPTKLRGSFVGFLSQFGYQLGTLISFWTGYGMSFHRSPYNVAWRVSNLIQIPIGTIFIVLSFWYPESPRWLLEHYPEQPEKSLKQLAWLRNGQPTDAHIAEEFHELVASREFRKRFVPGYTGIFKDKGMRKRLLYGIFAMGLQQFGGIAAVTVYAVLIYQSLGWNSGGQALAINGIQSILQLLIVFVNTVTVDRFGRRALLLTGFAIQSVALLILSSLTTSFPNNDNRSAAIAEVAMLFIVGLTYCFSNGPIAPTVATEIFPGHVRERAFGISAIGQAACLIALTQPWPTFTAQVGPRSYWLLFALNMTALVAVFFILPETKGVSLERMDKIFGSIDFVQAAEQERDANQHEAELVNRALEKVGTNGSDDGKGSEERVEKIDS</sequence>
<dbReference type="InterPro" id="IPR005828">
    <property type="entry name" value="MFS_sugar_transport-like"/>
</dbReference>